<dbReference type="OrthoDB" id="1178902at2"/>
<dbReference type="STRING" id="946077.W5A_01850"/>
<dbReference type="eggNOG" id="COG2608">
    <property type="taxonomic scope" value="Bacteria"/>
</dbReference>
<gene>
    <name evidence="3" type="ORF">W5A_01850</name>
</gene>
<dbReference type="InterPro" id="IPR006121">
    <property type="entry name" value="HMA_dom"/>
</dbReference>
<keyword evidence="4" id="KW-1185">Reference proteome</keyword>
<protein>
    <submittedName>
        <fullName evidence="3">Heavy metal transport/detoxification protein</fullName>
    </submittedName>
</protein>
<accession>I0WK11</accession>
<dbReference type="PROSITE" id="PS51257">
    <property type="entry name" value="PROKAR_LIPOPROTEIN"/>
    <property type="match status" value="1"/>
</dbReference>
<evidence type="ECO:0000259" key="2">
    <source>
        <dbReference type="PROSITE" id="PS50846"/>
    </source>
</evidence>
<proteinExistence type="predicted"/>
<sequence length="177" mass="19262">MNIKNLLIAIFTVILVSACQQKAPEVKTVGGSEDIMEQPNLAANYQKAEFTIEGMTCAMGCAATIQKNLSKIEGIKNAKVDFESKLAYVEYDQDKVNFDLITETVTKTGSGDIYSVTGLKKVNNSTQPISCDKDCCKSKTEAEKAECKEACCQNKEIAHKEGACEKDCKMPGCSHKA</sequence>
<keyword evidence="1" id="KW-0479">Metal-binding</keyword>
<dbReference type="InterPro" id="IPR036163">
    <property type="entry name" value="HMA_dom_sf"/>
</dbReference>
<comment type="caution">
    <text evidence="3">The sequence shown here is derived from an EMBL/GenBank/DDBJ whole genome shotgun (WGS) entry which is preliminary data.</text>
</comment>
<dbReference type="SUPFAM" id="SSF55008">
    <property type="entry name" value="HMA, heavy metal-associated domain"/>
    <property type="match status" value="1"/>
</dbReference>
<feature type="domain" description="HMA" evidence="2">
    <location>
        <begin position="46"/>
        <end position="113"/>
    </location>
</feature>
<dbReference type="GO" id="GO:0046872">
    <property type="term" value="F:metal ion binding"/>
    <property type="evidence" value="ECO:0007669"/>
    <property type="project" value="UniProtKB-KW"/>
</dbReference>
<dbReference type="CDD" id="cd00371">
    <property type="entry name" value="HMA"/>
    <property type="match status" value="1"/>
</dbReference>
<reference evidence="3 4" key="1">
    <citation type="journal article" date="2012" name="J. Bacteriol.">
        <title>Genome Sequence of the Halotolerant Bacterium Imtechella halotolerans K1T.</title>
        <authorList>
            <person name="Kumar S."/>
            <person name="Vikram S."/>
            <person name="Subramanian S."/>
            <person name="Raghava G.P."/>
            <person name="Pinnaka A.K."/>
        </authorList>
    </citation>
    <scope>NUCLEOTIDE SEQUENCE [LARGE SCALE GENOMIC DNA]</scope>
    <source>
        <strain evidence="3 4">K1</strain>
    </source>
</reference>
<name>I0WK11_9FLAO</name>
<dbReference type="RefSeq" id="WP_008236802.1">
    <property type="nucleotide sequence ID" value="NZ_AJJU01000002.1"/>
</dbReference>
<dbReference type="EMBL" id="AJJU01000002">
    <property type="protein sequence ID" value="EID76727.1"/>
    <property type="molecule type" value="Genomic_DNA"/>
</dbReference>
<dbReference type="Pfam" id="PF00403">
    <property type="entry name" value="HMA"/>
    <property type="match status" value="1"/>
</dbReference>
<dbReference type="PROSITE" id="PS50846">
    <property type="entry name" value="HMA_2"/>
    <property type="match status" value="1"/>
</dbReference>
<evidence type="ECO:0000313" key="3">
    <source>
        <dbReference type="EMBL" id="EID76727.1"/>
    </source>
</evidence>
<dbReference type="AlphaFoldDB" id="I0WK11"/>
<dbReference type="Proteomes" id="UP000005938">
    <property type="component" value="Unassembled WGS sequence"/>
</dbReference>
<dbReference type="FunFam" id="3.30.70.100:FF:000001">
    <property type="entry name" value="ATPase copper transporting beta"/>
    <property type="match status" value="1"/>
</dbReference>
<evidence type="ECO:0000256" key="1">
    <source>
        <dbReference type="ARBA" id="ARBA00022723"/>
    </source>
</evidence>
<dbReference type="Gene3D" id="3.30.70.100">
    <property type="match status" value="1"/>
</dbReference>
<organism evidence="3 4">
    <name type="scientific">Imtechella halotolerans K1</name>
    <dbReference type="NCBI Taxonomy" id="946077"/>
    <lineage>
        <taxon>Bacteria</taxon>
        <taxon>Pseudomonadati</taxon>
        <taxon>Bacteroidota</taxon>
        <taxon>Flavobacteriia</taxon>
        <taxon>Flavobacteriales</taxon>
        <taxon>Flavobacteriaceae</taxon>
        <taxon>Imtechella</taxon>
    </lineage>
</organism>
<evidence type="ECO:0000313" key="4">
    <source>
        <dbReference type="Proteomes" id="UP000005938"/>
    </source>
</evidence>